<evidence type="ECO:0000313" key="3">
    <source>
        <dbReference type="EMBL" id="GMG87634.1"/>
    </source>
</evidence>
<organism evidence="3 4">
    <name type="scientific">Biformimicrobium ophioploci</name>
    <dbReference type="NCBI Taxonomy" id="3036711"/>
    <lineage>
        <taxon>Bacteria</taxon>
        <taxon>Pseudomonadati</taxon>
        <taxon>Pseudomonadota</taxon>
        <taxon>Gammaproteobacteria</taxon>
        <taxon>Cellvibrionales</taxon>
        <taxon>Microbulbiferaceae</taxon>
        <taxon>Biformimicrobium</taxon>
    </lineage>
</organism>
<keyword evidence="1" id="KW-0812">Transmembrane</keyword>
<keyword evidence="1" id="KW-0472">Membrane</keyword>
<keyword evidence="1" id="KW-1133">Transmembrane helix</keyword>
<accession>A0ABQ6LZZ3</accession>
<feature type="transmembrane region" description="Helical" evidence="1">
    <location>
        <begin position="6"/>
        <end position="26"/>
    </location>
</feature>
<protein>
    <recommendedName>
        <fullName evidence="2">DUF6249 domain-containing protein</fullName>
    </recommendedName>
</protein>
<gene>
    <name evidence="3" type="ORF">MNKW57_19550</name>
</gene>
<dbReference type="Proteomes" id="UP001224392">
    <property type="component" value="Unassembled WGS sequence"/>
</dbReference>
<dbReference type="RefSeq" id="WP_285764252.1">
    <property type="nucleotide sequence ID" value="NZ_BSYJ01000003.1"/>
</dbReference>
<dbReference type="EMBL" id="BSYJ01000003">
    <property type="protein sequence ID" value="GMG87634.1"/>
    <property type="molecule type" value="Genomic_DNA"/>
</dbReference>
<dbReference type="InterPro" id="IPR046216">
    <property type="entry name" value="DUF6249"/>
</dbReference>
<keyword evidence="4" id="KW-1185">Reference proteome</keyword>
<proteinExistence type="predicted"/>
<feature type="domain" description="DUF6249" evidence="2">
    <location>
        <begin position="12"/>
        <end position="120"/>
    </location>
</feature>
<name>A0ABQ6LZZ3_9GAMM</name>
<feature type="transmembrane region" description="Helical" evidence="1">
    <location>
        <begin position="96"/>
        <end position="117"/>
    </location>
</feature>
<reference evidence="3 4" key="1">
    <citation type="submission" date="2023-04" db="EMBL/GenBank/DDBJ databases">
        <title>Marinobulbifer ophiurae gen. nov., sp. Nov., isolate from tissue of brittle star Ophioplocus japonicus.</title>
        <authorList>
            <person name="Kawano K."/>
            <person name="Sawayama S."/>
            <person name="Nakagawa S."/>
        </authorList>
    </citation>
    <scope>NUCLEOTIDE SEQUENCE [LARGE SCALE GENOMIC DNA]</scope>
    <source>
        <strain evidence="3 4">NKW57</strain>
    </source>
</reference>
<dbReference type="Pfam" id="PF19762">
    <property type="entry name" value="DUF6249"/>
    <property type="match status" value="1"/>
</dbReference>
<comment type="caution">
    <text evidence="3">The sequence shown here is derived from an EMBL/GenBank/DDBJ whole genome shotgun (WGS) entry which is preliminary data.</text>
</comment>
<evidence type="ECO:0000313" key="4">
    <source>
        <dbReference type="Proteomes" id="UP001224392"/>
    </source>
</evidence>
<evidence type="ECO:0000256" key="1">
    <source>
        <dbReference type="SAM" id="Phobius"/>
    </source>
</evidence>
<feature type="transmembrane region" description="Helical" evidence="1">
    <location>
        <begin position="72"/>
        <end position="90"/>
    </location>
</feature>
<sequence>MNEATLALLVPFAFFLLVGTVVWMVFHFRNKANAQLQETIRLAMDKGNELTPEMLERLGNPKPHPAQDLRKGIVWVAVALGLALLGFFSPDPSGNAFKGMLAVAALPFMIGLAYLVMYKFSGNKE</sequence>
<evidence type="ECO:0000259" key="2">
    <source>
        <dbReference type="Pfam" id="PF19762"/>
    </source>
</evidence>